<dbReference type="Proteomes" id="UP000196365">
    <property type="component" value="Unassembled WGS sequence"/>
</dbReference>
<keyword evidence="2" id="KW-0227">DNA damage</keyword>
<dbReference type="CDD" id="cd04496">
    <property type="entry name" value="SSB_OBF"/>
    <property type="match status" value="1"/>
</dbReference>
<name>A0A1T4K798_9FIRM</name>
<dbReference type="InterPro" id="IPR011344">
    <property type="entry name" value="ssDNA-bd"/>
</dbReference>
<reference evidence="5 6" key="1">
    <citation type="submission" date="2017-02" db="EMBL/GenBank/DDBJ databases">
        <authorList>
            <person name="Peterson S.W."/>
        </authorList>
    </citation>
    <scope>NUCLEOTIDE SEQUENCE [LARGE SCALE GENOMIC DNA]</scope>
    <source>
        <strain evidence="5 6">DSM 15102</strain>
    </source>
</reference>
<evidence type="ECO:0000256" key="4">
    <source>
        <dbReference type="SAM" id="MobiDB-lite"/>
    </source>
</evidence>
<sequence>MLNKVQLVGRLTKDPELKYLGNGTPVTNFTLAVNRTFKNKNGEREADFINIVVWRKQAENVAQYVGKGSQVAISGRIQSRSYENADEQRRYVTEVVAEEVHFLDSKRKKENYTDEHGNSFQDLYPLDGGEDDLPF</sequence>
<dbReference type="HAMAP" id="MF_00984">
    <property type="entry name" value="SSB"/>
    <property type="match status" value="1"/>
</dbReference>
<dbReference type="Pfam" id="PF00436">
    <property type="entry name" value="SSB"/>
    <property type="match status" value="1"/>
</dbReference>
<dbReference type="PANTHER" id="PTHR10302">
    <property type="entry name" value="SINGLE-STRANDED DNA-BINDING PROTEIN"/>
    <property type="match status" value="1"/>
</dbReference>
<evidence type="ECO:0000256" key="2">
    <source>
        <dbReference type="HAMAP-Rule" id="MF_00984"/>
    </source>
</evidence>
<dbReference type="SUPFAM" id="SSF50249">
    <property type="entry name" value="Nucleic acid-binding proteins"/>
    <property type="match status" value="1"/>
</dbReference>
<dbReference type="Gene3D" id="2.40.50.140">
    <property type="entry name" value="Nucleic acid-binding proteins"/>
    <property type="match status" value="1"/>
</dbReference>
<dbReference type="PANTHER" id="PTHR10302:SF27">
    <property type="entry name" value="SINGLE-STRANDED DNA-BINDING PROTEIN"/>
    <property type="match status" value="1"/>
</dbReference>
<dbReference type="EMBL" id="FUWV01000001">
    <property type="protein sequence ID" value="SJZ38217.1"/>
    <property type="molecule type" value="Genomic_DNA"/>
</dbReference>
<proteinExistence type="inferred from homology"/>
<feature type="region of interest" description="Disordered" evidence="4">
    <location>
        <begin position="107"/>
        <end position="135"/>
    </location>
</feature>
<feature type="short sequence motif" description="Important for interaction with partner proteins" evidence="2">
    <location>
        <begin position="130"/>
        <end position="135"/>
    </location>
</feature>
<dbReference type="OrthoDB" id="9809878at2"/>
<organism evidence="5 6">
    <name type="scientific">Garciella nitratireducens DSM 15102</name>
    <dbReference type="NCBI Taxonomy" id="1121911"/>
    <lineage>
        <taxon>Bacteria</taxon>
        <taxon>Bacillati</taxon>
        <taxon>Bacillota</taxon>
        <taxon>Clostridia</taxon>
        <taxon>Eubacteriales</taxon>
        <taxon>Eubacteriaceae</taxon>
        <taxon>Garciella</taxon>
    </lineage>
</organism>
<dbReference type="GO" id="GO:0006281">
    <property type="term" value="P:DNA repair"/>
    <property type="evidence" value="ECO:0007669"/>
    <property type="project" value="UniProtKB-UniRule"/>
</dbReference>
<dbReference type="PIRSF" id="PIRSF002070">
    <property type="entry name" value="SSB"/>
    <property type="match status" value="1"/>
</dbReference>
<evidence type="ECO:0000256" key="3">
    <source>
        <dbReference type="PIRNR" id="PIRNR002070"/>
    </source>
</evidence>
<dbReference type="NCBIfam" id="TIGR00621">
    <property type="entry name" value="ssb"/>
    <property type="match status" value="1"/>
</dbReference>
<keyword evidence="1 2" id="KW-0238">DNA-binding</keyword>
<protein>
    <recommendedName>
        <fullName evidence="2 3">Single-stranded DNA-binding protein</fullName>
        <shortName evidence="2">SSB</shortName>
    </recommendedName>
</protein>
<comment type="subunit">
    <text evidence="2">Homotetramer.</text>
</comment>
<evidence type="ECO:0000313" key="6">
    <source>
        <dbReference type="Proteomes" id="UP000196365"/>
    </source>
</evidence>
<accession>A0A1T4K798</accession>
<evidence type="ECO:0000313" key="5">
    <source>
        <dbReference type="EMBL" id="SJZ38217.1"/>
    </source>
</evidence>
<keyword evidence="2" id="KW-0234">DNA repair</keyword>
<dbReference type="PROSITE" id="PS50935">
    <property type="entry name" value="SSB"/>
    <property type="match status" value="1"/>
</dbReference>
<keyword evidence="6" id="KW-1185">Reference proteome</keyword>
<comment type="caution">
    <text evidence="2">Lacks conserved residue(s) required for the propagation of feature annotation.</text>
</comment>
<dbReference type="GO" id="GO:0003697">
    <property type="term" value="F:single-stranded DNA binding"/>
    <property type="evidence" value="ECO:0007669"/>
    <property type="project" value="UniProtKB-UniRule"/>
</dbReference>
<dbReference type="InterPro" id="IPR000424">
    <property type="entry name" value="Primosome_PriB/ssb"/>
</dbReference>
<comment type="function">
    <text evidence="2">Plays an important role in DNA replication, recombination and repair. Binds to ssDNA and to an array of partner proteins to recruit them to their sites of action during DNA metabolism.</text>
</comment>
<gene>
    <name evidence="5" type="ORF">SAMN02745973_00387</name>
</gene>
<keyword evidence="2" id="KW-0235">DNA replication</keyword>
<evidence type="ECO:0000256" key="1">
    <source>
        <dbReference type="ARBA" id="ARBA00023125"/>
    </source>
</evidence>
<dbReference type="GO" id="GO:0009295">
    <property type="term" value="C:nucleoid"/>
    <property type="evidence" value="ECO:0007669"/>
    <property type="project" value="TreeGrafter"/>
</dbReference>
<keyword evidence="2" id="KW-0233">DNA recombination</keyword>
<dbReference type="AlphaFoldDB" id="A0A1T4K798"/>
<dbReference type="RefSeq" id="WP_087677824.1">
    <property type="nucleotide sequence ID" value="NZ_FUWV01000001.1"/>
</dbReference>
<dbReference type="GO" id="GO:0006260">
    <property type="term" value="P:DNA replication"/>
    <property type="evidence" value="ECO:0007669"/>
    <property type="project" value="UniProtKB-UniRule"/>
</dbReference>
<feature type="compositionally biased region" description="Basic and acidic residues" evidence="4">
    <location>
        <begin position="107"/>
        <end position="117"/>
    </location>
</feature>
<dbReference type="InterPro" id="IPR012340">
    <property type="entry name" value="NA-bd_OB-fold"/>
</dbReference>
<dbReference type="GO" id="GO:0006310">
    <property type="term" value="P:DNA recombination"/>
    <property type="evidence" value="ECO:0007669"/>
    <property type="project" value="UniProtKB-UniRule"/>
</dbReference>